<evidence type="ECO:0000259" key="21">
    <source>
        <dbReference type="Pfam" id="PF08544"/>
    </source>
</evidence>
<evidence type="ECO:0000256" key="14">
    <source>
        <dbReference type="ARBA" id="ARBA00023098"/>
    </source>
</evidence>
<dbReference type="InterPro" id="IPR006205">
    <property type="entry name" value="Mev_gal_kin"/>
</dbReference>
<evidence type="ECO:0000256" key="3">
    <source>
        <dbReference type="ARBA" id="ARBA00012103"/>
    </source>
</evidence>
<dbReference type="GO" id="GO:0004496">
    <property type="term" value="F:mevalonate kinase activity"/>
    <property type="evidence" value="ECO:0007669"/>
    <property type="project" value="UniProtKB-EC"/>
</dbReference>
<feature type="domain" description="GHMP kinase C-terminal" evidence="21">
    <location>
        <begin position="279"/>
        <end position="340"/>
    </location>
</feature>
<keyword evidence="14 19" id="KW-0443">Lipid metabolism</keyword>
<dbReference type="GO" id="GO:0005829">
    <property type="term" value="C:cytosol"/>
    <property type="evidence" value="ECO:0007669"/>
    <property type="project" value="TreeGrafter"/>
</dbReference>
<evidence type="ECO:0000256" key="11">
    <source>
        <dbReference type="ARBA" id="ARBA00022842"/>
    </source>
</evidence>
<evidence type="ECO:0000256" key="8">
    <source>
        <dbReference type="ARBA" id="ARBA00022741"/>
    </source>
</evidence>
<keyword evidence="4 19" id="KW-0963">Cytoplasm</keyword>
<accession>A0A9W6Z6F7</accession>
<keyword evidence="8 19" id="KW-0547">Nucleotide-binding</keyword>
<comment type="catalytic activity">
    <reaction evidence="17">
        <text>(R)-mevalonate + ATP = (R)-5-phosphomevalonate + ADP + H(+)</text>
        <dbReference type="Rhea" id="RHEA:17065"/>
        <dbReference type="ChEBI" id="CHEBI:15378"/>
        <dbReference type="ChEBI" id="CHEBI:30616"/>
        <dbReference type="ChEBI" id="CHEBI:36464"/>
        <dbReference type="ChEBI" id="CHEBI:58146"/>
        <dbReference type="ChEBI" id="CHEBI:456216"/>
        <dbReference type="EC" id="2.7.1.36"/>
    </reaction>
    <physiologicalReaction direction="left-to-right" evidence="17">
        <dbReference type="Rhea" id="RHEA:17066"/>
    </physiologicalReaction>
</comment>
<dbReference type="GO" id="GO:0005524">
    <property type="term" value="F:ATP binding"/>
    <property type="evidence" value="ECO:0007669"/>
    <property type="project" value="UniProtKB-KW"/>
</dbReference>
<dbReference type="AlphaFoldDB" id="A0A9W6Z6F7"/>
<dbReference type="PROSITE" id="PS00627">
    <property type="entry name" value="GHMP_KINASES_ATP"/>
    <property type="match status" value="1"/>
</dbReference>
<dbReference type="GO" id="GO:0019287">
    <property type="term" value="P:isopentenyl diphosphate biosynthetic process, mevalonate pathway"/>
    <property type="evidence" value="ECO:0007669"/>
    <property type="project" value="TreeGrafter"/>
</dbReference>
<comment type="subcellular location">
    <subcellularLocation>
        <location evidence="1 19">Cytoplasm</location>
    </subcellularLocation>
</comment>
<evidence type="ECO:0000256" key="19">
    <source>
        <dbReference type="RuleBase" id="RU363087"/>
    </source>
</evidence>
<dbReference type="PRINTS" id="PR00959">
    <property type="entry name" value="MEVGALKINASE"/>
</dbReference>
<evidence type="ECO:0000256" key="18">
    <source>
        <dbReference type="ARBA" id="ARBA00029438"/>
    </source>
</evidence>
<dbReference type="InterPro" id="IPR013750">
    <property type="entry name" value="GHMP_kinase_C_dom"/>
</dbReference>
<dbReference type="Gene3D" id="3.30.230.10">
    <property type="match status" value="1"/>
</dbReference>
<dbReference type="Gene3D" id="3.30.70.890">
    <property type="entry name" value="GHMP kinase, C-terminal domain"/>
    <property type="match status" value="1"/>
</dbReference>
<dbReference type="PANTHER" id="PTHR43290">
    <property type="entry name" value="MEVALONATE KINASE"/>
    <property type="match status" value="1"/>
</dbReference>
<keyword evidence="6 19" id="KW-0808">Transferase</keyword>
<sequence>MTIQFPFVTSAPAIAAALSLRTYLLVAKDYDDDETITLEFPDIELTHTWKKSDLPWHLVNHGQQQNKPLPKDELDTNLVEGLNPFLTSLATHLHYSSAYAFLYLFVSICSKNVPGGLTFTVRSTLPIGAGLGSSASVSVCLASAFAYLSGHVRQASLSIDQKTLKDSEDCLFIDSWSFMGEKCIHGNPSGIDNAVATHGGAVMFQRMEESMPSVRTSMRNLPPLNLLLTNTKVPRKTANLVAGVSNLVTDYPKTSGLILEAMESIAREAYNLMIRPFLDQDSRRRLMELIRINHGLLVALGVSHPSLERVKALCDQLHIGETKLTGAGGGGCAITLLDEDMLTDVRFAELKKKFDTEGFETFKTTLGGKGVGLLTPTDAELIGILTTEDFKAFKNRDQIEDSIGCSSVDAWRYW</sequence>
<evidence type="ECO:0000256" key="1">
    <source>
        <dbReference type="ARBA" id="ARBA00004496"/>
    </source>
</evidence>
<keyword evidence="7" id="KW-0479">Metal-binding</keyword>
<keyword evidence="5 19" id="KW-0444">Lipid biosynthesis</keyword>
<dbReference type="Pfam" id="PF00288">
    <property type="entry name" value="GHMP_kinases_N"/>
    <property type="match status" value="1"/>
</dbReference>
<dbReference type="Pfam" id="PF08544">
    <property type="entry name" value="GHMP_kinases_C"/>
    <property type="match status" value="1"/>
</dbReference>
<evidence type="ECO:0000256" key="16">
    <source>
        <dbReference type="ARBA" id="ARBA00023221"/>
    </source>
</evidence>
<evidence type="ECO:0000256" key="4">
    <source>
        <dbReference type="ARBA" id="ARBA00022490"/>
    </source>
</evidence>
<gene>
    <name evidence="22" type="ORF">Amon01_000754500</name>
</gene>
<evidence type="ECO:0000313" key="23">
    <source>
        <dbReference type="Proteomes" id="UP001165063"/>
    </source>
</evidence>
<dbReference type="SUPFAM" id="SSF54211">
    <property type="entry name" value="Ribosomal protein S5 domain 2-like"/>
    <property type="match status" value="1"/>
</dbReference>
<evidence type="ECO:0000256" key="5">
    <source>
        <dbReference type="ARBA" id="ARBA00022516"/>
    </source>
</evidence>
<comment type="similarity">
    <text evidence="2 19">Belongs to the GHMP kinase family. Mevalonate kinase subfamily.</text>
</comment>
<dbReference type="PANTHER" id="PTHR43290:SF2">
    <property type="entry name" value="MEVALONATE KINASE"/>
    <property type="match status" value="1"/>
</dbReference>
<feature type="domain" description="GHMP kinase N-terminal" evidence="20">
    <location>
        <begin position="112"/>
        <end position="200"/>
    </location>
</feature>
<name>A0A9W6Z6F7_AMBMO</name>
<evidence type="ECO:0000256" key="17">
    <source>
        <dbReference type="ARBA" id="ARBA00029310"/>
    </source>
</evidence>
<dbReference type="InterPro" id="IPR036554">
    <property type="entry name" value="GHMP_kinase_C_sf"/>
</dbReference>
<comment type="caution">
    <text evidence="22">The sequence shown here is derived from an EMBL/GenBank/DDBJ whole genome shotgun (WGS) entry which is preliminary data.</text>
</comment>
<proteinExistence type="inferred from homology"/>
<keyword evidence="23" id="KW-1185">Reference proteome</keyword>
<keyword evidence="16 19" id="KW-0753">Steroid metabolism</keyword>
<organism evidence="22 23">
    <name type="scientific">Ambrosiozyma monospora</name>
    <name type="common">Yeast</name>
    <name type="synonym">Endomycopsis monosporus</name>
    <dbReference type="NCBI Taxonomy" id="43982"/>
    <lineage>
        <taxon>Eukaryota</taxon>
        <taxon>Fungi</taxon>
        <taxon>Dikarya</taxon>
        <taxon>Ascomycota</taxon>
        <taxon>Saccharomycotina</taxon>
        <taxon>Pichiomycetes</taxon>
        <taxon>Pichiales</taxon>
        <taxon>Pichiaceae</taxon>
        <taxon>Ambrosiozyma</taxon>
    </lineage>
</organism>
<evidence type="ECO:0000256" key="6">
    <source>
        <dbReference type="ARBA" id="ARBA00022679"/>
    </source>
</evidence>
<evidence type="ECO:0000256" key="2">
    <source>
        <dbReference type="ARBA" id="ARBA00006495"/>
    </source>
</evidence>
<dbReference type="InterPro" id="IPR006204">
    <property type="entry name" value="GHMP_kinase_N_dom"/>
</dbReference>
<evidence type="ECO:0000256" key="9">
    <source>
        <dbReference type="ARBA" id="ARBA00022777"/>
    </source>
</evidence>
<keyword evidence="10 19" id="KW-0067">ATP-binding</keyword>
<dbReference type="EC" id="2.7.1.36" evidence="3 19"/>
<dbReference type="InterPro" id="IPR014721">
    <property type="entry name" value="Ribsml_uS5_D2-typ_fold_subgr"/>
</dbReference>
<keyword evidence="15 19" id="KW-1207">Sterol metabolism</keyword>
<evidence type="ECO:0000259" key="20">
    <source>
        <dbReference type="Pfam" id="PF00288"/>
    </source>
</evidence>
<keyword evidence="12 19" id="KW-0752">Steroid biosynthesis</keyword>
<comment type="pathway">
    <text evidence="18 19">Isoprenoid biosynthesis; isopentenyl diphosphate biosynthesis via mevalonate pathway; isopentenyl diphosphate from (R)-mevalonate: step 1/3.</text>
</comment>
<evidence type="ECO:0000256" key="10">
    <source>
        <dbReference type="ARBA" id="ARBA00022840"/>
    </source>
</evidence>
<evidence type="ECO:0000256" key="12">
    <source>
        <dbReference type="ARBA" id="ARBA00022955"/>
    </source>
</evidence>
<dbReference type="Proteomes" id="UP001165063">
    <property type="component" value="Unassembled WGS sequence"/>
</dbReference>
<evidence type="ECO:0000256" key="15">
    <source>
        <dbReference type="ARBA" id="ARBA00023166"/>
    </source>
</evidence>
<comment type="function">
    <text evidence="19">Mevalonate kinase; part of the second module of ergosterol biosynthesis pathway that includes the middle steps of the pathway. The second module is carried out in the vacuole and involves the formation of farnesyl diphosphate, which is also an important intermediate in the biosynthesis of ubiquinone, dolichol, heme and prenylated proteins.</text>
</comment>
<protein>
    <recommendedName>
        <fullName evidence="3 19">Mevalonate kinase</fullName>
        <shortName evidence="19">MK</shortName>
        <ecNumber evidence="3 19">2.7.1.36</ecNumber>
    </recommendedName>
</protein>
<evidence type="ECO:0000313" key="22">
    <source>
        <dbReference type="EMBL" id="GMG55373.1"/>
    </source>
</evidence>
<keyword evidence="11" id="KW-0460">Magnesium</keyword>
<keyword evidence="9 19" id="KW-0418">Kinase</keyword>
<keyword evidence="13 19" id="KW-0756">Sterol biosynthesis</keyword>
<dbReference type="GO" id="GO:0006696">
    <property type="term" value="P:ergosterol biosynthetic process"/>
    <property type="evidence" value="ECO:0007669"/>
    <property type="project" value="TreeGrafter"/>
</dbReference>
<dbReference type="SUPFAM" id="SSF55060">
    <property type="entry name" value="GHMP Kinase, C-terminal domain"/>
    <property type="match status" value="1"/>
</dbReference>
<dbReference type="InterPro" id="IPR006203">
    <property type="entry name" value="GHMP_knse_ATP-bd_CS"/>
</dbReference>
<dbReference type="NCBIfam" id="TIGR00549">
    <property type="entry name" value="mevalon_kin"/>
    <property type="match status" value="1"/>
</dbReference>
<dbReference type="FunFam" id="3.30.70.890:FF:000003">
    <property type="entry name" value="Mevalonate kinase"/>
    <property type="match status" value="1"/>
</dbReference>
<evidence type="ECO:0000256" key="7">
    <source>
        <dbReference type="ARBA" id="ARBA00022723"/>
    </source>
</evidence>
<evidence type="ECO:0000256" key="13">
    <source>
        <dbReference type="ARBA" id="ARBA00023011"/>
    </source>
</evidence>
<reference evidence="22" key="1">
    <citation type="submission" date="2023-04" db="EMBL/GenBank/DDBJ databases">
        <title>Ambrosiozyma monospora NBRC 1965.</title>
        <authorList>
            <person name="Ichikawa N."/>
            <person name="Sato H."/>
            <person name="Tonouchi N."/>
        </authorList>
    </citation>
    <scope>NUCLEOTIDE SEQUENCE</scope>
    <source>
        <strain evidence="22">NBRC 1965</strain>
    </source>
</reference>
<dbReference type="InterPro" id="IPR020568">
    <property type="entry name" value="Ribosomal_Su5_D2-typ_SF"/>
</dbReference>
<dbReference type="EMBL" id="BSXU01005659">
    <property type="protein sequence ID" value="GMG55373.1"/>
    <property type="molecule type" value="Genomic_DNA"/>
</dbReference>
<dbReference type="OrthoDB" id="1652964at2759"/>
<dbReference type="GO" id="GO:0046872">
    <property type="term" value="F:metal ion binding"/>
    <property type="evidence" value="ECO:0007669"/>
    <property type="project" value="UniProtKB-KW"/>
</dbReference>